<dbReference type="AlphaFoldDB" id="A0A6C0NVC5"/>
<dbReference type="RefSeq" id="WP_162638848.1">
    <property type="nucleotide sequence ID" value="NZ_CP048286.1"/>
</dbReference>
<accession>A0A6C0NVC5</accession>
<organism evidence="1 2">
    <name type="scientific">Paenibacillus rhizovicinus</name>
    <dbReference type="NCBI Taxonomy" id="2704463"/>
    <lineage>
        <taxon>Bacteria</taxon>
        <taxon>Bacillati</taxon>
        <taxon>Bacillota</taxon>
        <taxon>Bacilli</taxon>
        <taxon>Bacillales</taxon>
        <taxon>Paenibacillaceae</taxon>
        <taxon>Paenibacillus</taxon>
    </lineage>
</organism>
<gene>
    <name evidence="1" type="ORF">GZH47_04290</name>
</gene>
<reference evidence="1 2" key="1">
    <citation type="submission" date="2020-02" db="EMBL/GenBank/DDBJ databases">
        <title>Paenibacillus sp. nov., isolated from rhizosphere soil of tomato.</title>
        <authorList>
            <person name="Weon H.-Y."/>
            <person name="Lee S.A."/>
        </authorList>
    </citation>
    <scope>NUCLEOTIDE SEQUENCE [LARGE SCALE GENOMIC DNA]</scope>
    <source>
        <strain evidence="1 2">14171R-81</strain>
    </source>
</reference>
<name>A0A6C0NVC5_9BACL</name>
<sequence>MPEKYVGAIVAMIYLDRSGRITQRRIRVNAVQGGLVHAYDLEKRAPRVFHTAHILAVSPDSRTA</sequence>
<protein>
    <submittedName>
        <fullName evidence="1">Uncharacterized protein</fullName>
    </submittedName>
</protein>
<evidence type="ECO:0000313" key="1">
    <source>
        <dbReference type="EMBL" id="QHW30135.1"/>
    </source>
</evidence>
<dbReference type="Proteomes" id="UP000479114">
    <property type="component" value="Chromosome"/>
</dbReference>
<proteinExistence type="predicted"/>
<keyword evidence="2" id="KW-1185">Reference proteome</keyword>
<dbReference type="KEGG" id="prz:GZH47_04290"/>
<evidence type="ECO:0000313" key="2">
    <source>
        <dbReference type="Proteomes" id="UP000479114"/>
    </source>
</evidence>
<dbReference type="EMBL" id="CP048286">
    <property type="protein sequence ID" value="QHW30135.1"/>
    <property type="molecule type" value="Genomic_DNA"/>
</dbReference>